<keyword evidence="2" id="KW-1185">Reference proteome</keyword>
<comment type="caution">
    <text evidence="1">The sequence shown here is derived from an EMBL/GenBank/DDBJ whole genome shotgun (WGS) entry which is preliminary data.</text>
</comment>
<name>A0AAJ0GN15_9PEZI</name>
<reference evidence="1" key="2">
    <citation type="submission" date="2023-06" db="EMBL/GenBank/DDBJ databases">
        <authorList>
            <consortium name="Lawrence Berkeley National Laboratory"/>
            <person name="Mondo S.J."/>
            <person name="Hensen N."/>
            <person name="Bonometti L."/>
            <person name="Westerberg I."/>
            <person name="Brannstrom I.O."/>
            <person name="Guillou S."/>
            <person name="Cros-Aarteil S."/>
            <person name="Calhoun S."/>
            <person name="Haridas S."/>
            <person name="Kuo A."/>
            <person name="Pangilinan J."/>
            <person name="Riley R."/>
            <person name="Labutti K."/>
            <person name="Andreopoulos B."/>
            <person name="Lipzen A."/>
            <person name="Chen C."/>
            <person name="Yanf M."/>
            <person name="Daum C."/>
            <person name="Ng V."/>
            <person name="Clum A."/>
            <person name="Steindorff A."/>
            <person name="Ohm R."/>
            <person name="Martin F."/>
            <person name="Silar P."/>
            <person name="Natvig D."/>
            <person name="Lalanne C."/>
            <person name="Gautier V."/>
            <person name="Ament-Velasquez S.L."/>
            <person name="Kruys A."/>
            <person name="Hutchinson M.I."/>
            <person name="Powell A.J."/>
            <person name="Barry K."/>
            <person name="Miller A.N."/>
            <person name="Grigoriev I.V."/>
            <person name="Debuchy R."/>
            <person name="Gladieux P."/>
            <person name="Thoren M.H."/>
            <person name="Johannesson H."/>
        </authorList>
    </citation>
    <scope>NUCLEOTIDE SEQUENCE</scope>
    <source>
        <strain evidence="1">CBS 333.67</strain>
    </source>
</reference>
<evidence type="ECO:0000313" key="1">
    <source>
        <dbReference type="EMBL" id="KAK3303008.1"/>
    </source>
</evidence>
<dbReference type="Proteomes" id="UP001273166">
    <property type="component" value="Unassembled WGS sequence"/>
</dbReference>
<protein>
    <submittedName>
        <fullName evidence="1">Uncharacterized protein</fullName>
    </submittedName>
</protein>
<dbReference type="GeneID" id="87886323"/>
<proteinExistence type="predicted"/>
<evidence type="ECO:0000313" key="2">
    <source>
        <dbReference type="Proteomes" id="UP001273166"/>
    </source>
</evidence>
<organism evidence="1 2">
    <name type="scientific">Chaetomium strumarium</name>
    <dbReference type="NCBI Taxonomy" id="1170767"/>
    <lineage>
        <taxon>Eukaryota</taxon>
        <taxon>Fungi</taxon>
        <taxon>Dikarya</taxon>
        <taxon>Ascomycota</taxon>
        <taxon>Pezizomycotina</taxon>
        <taxon>Sordariomycetes</taxon>
        <taxon>Sordariomycetidae</taxon>
        <taxon>Sordariales</taxon>
        <taxon>Chaetomiaceae</taxon>
        <taxon>Chaetomium</taxon>
    </lineage>
</organism>
<accession>A0AAJ0GN15</accession>
<reference evidence="1" key="1">
    <citation type="journal article" date="2023" name="Mol. Phylogenet. Evol.">
        <title>Genome-scale phylogeny and comparative genomics of the fungal order Sordariales.</title>
        <authorList>
            <person name="Hensen N."/>
            <person name="Bonometti L."/>
            <person name="Westerberg I."/>
            <person name="Brannstrom I.O."/>
            <person name="Guillou S."/>
            <person name="Cros-Aarteil S."/>
            <person name="Calhoun S."/>
            <person name="Haridas S."/>
            <person name="Kuo A."/>
            <person name="Mondo S."/>
            <person name="Pangilinan J."/>
            <person name="Riley R."/>
            <person name="LaButti K."/>
            <person name="Andreopoulos B."/>
            <person name="Lipzen A."/>
            <person name="Chen C."/>
            <person name="Yan M."/>
            <person name="Daum C."/>
            <person name="Ng V."/>
            <person name="Clum A."/>
            <person name="Steindorff A."/>
            <person name="Ohm R.A."/>
            <person name="Martin F."/>
            <person name="Silar P."/>
            <person name="Natvig D.O."/>
            <person name="Lalanne C."/>
            <person name="Gautier V."/>
            <person name="Ament-Velasquez S.L."/>
            <person name="Kruys A."/>
            <person name="Hutchinson M.I."/>
            <person name="Powell A.J."/>
            <person name="Barry K."/>
            <person name="Miller A.N."/>
            <person name="Grigoriev I.V."/>
            <person name="Debuchy R."/>
            <person name="Gladieux P."/>
            <person name="Hiltunen Thoren M."/>
            <person name="Johannesson H."/>
        </authorList>
    </citation>
    <scope>NUCLEOTIDE SEQUENCE</scope>
    <source>
        <strain evidence="1">CBS 333.67</strain>
    </source>
</reference>
<sequence>MTPVGEGPDVSVIVVRLGNVVGTEGTTIGVLLAWELLGTVEFPDAVPVGSRVLQDRLHVKTLDFVALRPALTDVGAVGAVVSVTLPAADDVTPDGVKVVMLTNVEGATVGSNGLLVVLRSEVGRPGAVVRLVWSTGRDVIVVVKVRVMMTGGGDAVPVIETKTELSSLVGVAVVFLGVVLFALVGRGPEGNVTVVLVTLENTIEEGAGAPVPGTAGVVEFAKPDDRPAPLVGSSLSMVEYVGAGVVDTPVCDSEAESDVEFPGGARLGTVEPGSGSEVVDSIPDCVTVVFGAGTADVYEVGIVDGGA</sequence>
<dbReference type="AlphaFoldDB" id="A0AAJ0GN15"/>
<dbReference type="EMBL" id="JAUDZG010000006">
    <property type="protein sequence ID" value="KAK3303008.1"/>
    <property type="molecule type" value="Genomic_DNA"/>
</dbReference>
<dbReference type="RefSeq" id="XP_062718788.1">
    <property type="nucleotide sequence ID" value="XM_062867494.1"/>
</dbReference>
<gene>
    <name evidence="1" type="ORF">B0T15DRAFT_504288</name>
</gene>